<organism evidence="1">
    <name type="scientific">marine sediment metagenome</name>
    <dbReference type="NCBI Taxonomy" id="412755"/>
    <lineage>
        <taxon>unclassified sequences</taxon>
        <taxon>metagenomes</taxon>
        <taxon>ecological metagenomes</taxon>
    </lineage>
</organism>
<dbReference type="AlphaFoldDB" id="X1DSS7"/>
<protein>
    <submittedName>
        <fullName evidence="1">Uncharacterized protein</fullName>
    </submittedName>
</protein>
<sequence length="143" mass="15910">MSFGELAIKSSYDSDDDDILNDFYIPVLNNSVEYCRLAGFFFSSALAVAARGVQGLLKNDGKMKLVAGVVFKKEDINAIKEGLEKPEEVIKRAAINDIDSIQDEFVRNHVMALGWLIAKQKLEIRIAIVKDKNGIPMDMQTIS</sequence>
<feature type="non-terminal residue" evidence="1">
    <location>
        <position position="143"/>
    </location>
</feature>
<gene>
    <name evidence="1" type="ORF">S01H4_41470</name>
</gene>
<proteinExistence type="predicted"/>
<evidence type="ECO:0000313" key="1">
    <source>
        <dbReference type="EMBL" id="GAG99446.1"/>
    </source>
</evidence>
<reference evidence="1" key="1">
    <citation type="journal article" date="2014" name="Front. Microbiol.">
        <title>High frequency of phylogenetically diverse reductive dehalogenase-homologous genes in deep subseafloor sedimentary metagenomes.</title>
        <authorList>
            <person name="Kawai M."/>
            <person name="Futagami T."/>
            <person name="Toyoda A."/>
            <person name="Takaki Y."/>
            <person name="Nishi S."/>
            <person name="Hori S."/>
            <person name="Arai W."/>
            <person name="Tsubouchi T."/>
            <person name="Morono Y."/>
            <person name="Uchiyama I."/>
            <person name="Ito T."/>
            <person name="Fujiyama A."/>
            <person name="Inagaki F."/>
            <person name="Takami H."/>
        </authorList>
    </citation>
    <scope>NUCLEOTIDE SEQUENCE</scope>
    <source>
        <strain evidence="1">Expedition CK06-06</strain>
    </source>
</reference>
<name>X1DSS7_9ZZZZ</name>
<dbReference type="EMBL" id="BART01022684">
    <property type="protein sequence ID" value="GAG99446.1"/>
    <property type="molecule type" value="Genomic_DNA"/>
</dbReference>
<accession>X1DSS7</accession>
<comment type="caution">
    <text evidence="1">The sequence shown here is derived from an EMBL/GenBank/DDBJ whole genome shotgun (WGS) entry which is preliminary data.</text>
</comment>